<evidence type="ECO:0000313" key="2">
    <source>
        <dbReference type="Proteomes" id="UP001243375"/>
    </source>
</evidence>
<name>A0ACC2XA08_9TREE</name>
<protein>
    <submittedName>
        <fullName evidence="1">Uncharacterized protein</fullName>
    </submittedName>
</protein>
<comment type="caution">
    <text evidence="1">The sequence shown here is derived from an EMBL/GenBank/DDBJ whole genome shotgun (WGS) entry which is preliminary data.</text>
</comment>
<accession>A0ACC2XA08</accession>
<evidence type="ECO:0000313" key="1">
    <source>
        <dbReference type="EMBL" id="KAJ9120244.1"/>
    </source>
</evidence>
<keyword evidence="2" id="KW-1185">Reference proteome</keyword>
<dbReference type="EMBL" id="JASBWU010000007">
    <property type="protein sequence ID" value="KAJ9120244.1"/>
    <property type="molecule type" value="Genomic_DNA"/>
</dbReference>
<dbReference type="Proteomes" id="UP001243375">
    <property type="component" value="Unassembled WGS sequence"/>
</dbReference>
<sequence>MIVSQELAGDERAGDLPKDFTHSPHDGPTTYKTKHSTLIIHIMPASPIIQGGIFAAGLAVGVGAASLLISNKQTPRQIAPTAVAVPTPVPVSTSSTIPQSAARPFPNANQASPIMVGQSTLSVNSQAGKEVGSDVLRYGFPGEYIQRYNLETPA</sequence>
<organism evidence="1 2">
    <name type="scientific">Naganishia vaughanmartiniae</name>
    <dbReference type="NCBI Taxonomy" id="1424756"/>
    <lineage>
        <taxon>Eukaryota</taxon>
        <taxon>Fungi</taxon>
        <taxon>Dikarya</taxon>
        <taxon>Basidiomycota</taxon>
        <taxon>Agaricomycotina</taxon>
        <taxon>Tremellomycetes</taxon>
        <taxon>Filobasidiales</taxon>
        <taxon>Filobasidiaceae</taxon>
        <taxon>Naganishia</taxon>
    </lineage>
</organism>
<proteinExistence type="predicted"/>
<reference evidence="1" key="1">
    <citation type="submission" date="2023-04" db="EMBL/GenBank/DDBJ databases">
        <title>Draft Genome sequencing of Naganishia species isolated from polar environments using Oxford Nanopore Technology.</title>
        <authorList>
            <person name="Leo P."/>
            <person name="Venkateswaran K."/>
        </authorList>
    </citation>
    <scope>NUCLEOTIDE SEQUENCE</scope>
    <source>
        <strain evidence="1">MNA-CCFEE 5425</strain>
    </source>
</reference>
<gene>
    <name evidence="1" type="ORF">QFC22_003144</name>
</gene>